<proteinExistence type="predicted"/>
<dbReference type="Gene3D" id="3.40.50.300">
    <property type="entry name" value="P-loop containing nucleotide triphosphate hydrolases"/>
    <property type="match status" value="2"/>
</dbReference>
<keyword evidence="2" id="KW-0614">Plasmid</keyword>
<protein>
    <recommendedName>
        <fullName evidence="4">ATP/GTP-binding protein</fullName>
    </recommendedName>
</protein>
<evidence type="ECO:0000313" key="3">
    <source>
        <dbReference type="Proteomes" id="UP001230933"/>
    </source>
</evidence>
<evidence type="ECO:0008006" key="4">
    <source>
        <dbReference type="Google" id="ProtNLM"/>
    </source>
</evidence>
<dbReference type="RefSeq" id="WP_081377588.1">
    <property type="nucleotide sequence ID" value="NZ_CP133194.1"/>
</dbReference>
<dbReference type="SUPFAM" id="SSF52540">
    <property type="entry name" value="P-loop containing nucleoside triphosphate hydrolases"/>
    <property type="match status" value="1"/>
</dbReference>
<sequence>MSLHSPQKPWQRATHRRRDTSHLPAHRDDEFTGHTVASDRKGPKPLTLLDPIERAELLAATKSKNKFVAFKAQTLIKFDDNRRIEMARRSAALGGLSPLKGSDRGLIGERGGRVGPVSPLVEYRATTIAAAGLWPFPVGAGAPLVGVPVGSHLYTGAPVCFDPLSWMTRAKFLHQPSMMLLGLPGFGKSTLARKIMLGLIYNGVTALVLGDLKPDYVKLVETIDGGQNIKLGLGLGQMNPLDMGPLGQILPVLDAAARDESRPAEMREKAAATALIVRARIGGDRLSRTKALLELTRNRTIEDFEEAALSAALEFLNETITDRQPLLEDLLGVLKNPPASVVDAYQEETQLDYLRECKPLRRTLNALMKGAFGEVFNGHTTEPININAPAVCVDVSGISRGARKLKGAVLLTCWEHGFAATDAAHYLSDAGLGPKRNFLVVLDEMWQVLRAGVGMVERVDELTRLNRVWGTALLMCTHTVSDLQSLPDPADVEIAKGFVERAGALVVGALPRKEMARLADIKPFTETEIADITSWSSPPALTGDSRSHSAPPGQGKFFIKVGEQGAPGIPLRTVLFPSEIASGVHDTNTRFDLDREWEKEYESMWAAA</sequence>
<feature type="region of interest" description="Disordered" evidence="1">
    <location>
        <begin position="535"/>
        <end position="555"/>
    </location>
</feature>
<organism evidence="2 3">
    <name type="scientific">Rhodococcus erythropolis</name>
    <name type="common">Arthrobacter picolinophilus</name>
    <dbReference type="NCBI Taxonomy" id="1833"/>
    <lineage>
        <taxon>Bacteria</taxon>
        <taxon>Bacillati</taxon>
        <taxon>Actinomycetota</taxon>
        <taxon>Actinomycetes</taxon>
        <taxon>Mycobacteriales</taxon>
        <taxon>Nocardiaceae</taxon>
        <taxon>Rhodococcus</taxon>
        <taxon>Rhodococcus erythropolis group</taxon>
    </lineage>
</organism>
<dbReference type="AlphaFoldDB" id="A0AAX4A0B0"/>
<dbReference type="Proteomes" id="UP001230933">
    <property type="component" value="Plasmid pMGMM8_4"/>
</dbReference>
<name>A0AAX4A0B0_RHOER</name>
<dbReference type="EMBL" id="CP133194">
    <property type="protein sequence ID" value="WMN02149.1"/>
    <property type="molecule type" value="Genomic_DNA"/>
</dbReference>
<accession>A0AAX4A0B0</accession>
<geneLocation type="plasmid" evidence="2 3">
    <name>pMGMM8_4</name>
</geneLocation>
<feature type="compositionally biased region" description="Basic and acidic residues" evidence="1">
    <location>
        <begin position="25"/>
        <end position="42"/>
    </location>
</feature>
<reference evidence="2" key="1">
    <citation type="submission" date="2023-08" db="EMBL/GenBank/DDBJ databases">
        <title>Isolation and Characterization of Rhodococcus erythropolis MGMM8.</title>
        <authorList>
            <person name="Diabankana R.G.C."/>
            <person name="Afordoanyi D.M."/>
            <person name="Validov S.Z."/>
        </authorList>
    </citation>
    <scope>NUCLEOTIDE SEQUENCE</scope>
    <source>
        <strain evidence="2">MGMM8</strain>
        <plasmid evidence="2">pMGMM8_4</plasmid>
    </source>
</reference>
<gene>
    <name evidence="2" type="ORF">QIE55_33395</name>
</gene>
<evidence type="ECO:0000256" key="1">
    <source>
        <dbReference type="SAM" id="MobiDB-lite"/>
    </source>
</evidence>
<evidence type="ECO:0000313" key="2">
    <source>
        <dbReference type="EMBL" id="WMN02149.1"/>
    </source>
</evidence>
<dbReference type="InterPro" id="IPR027417">
    <property type="entry name" value="P-loop_NTPase"/>
</dbReference>
<feature type="region of interest" description="Disordered" evidence="1">
    <location>
        <begin position="1"/>
        <end position="45"/>
    </location>
</feature>